<keyword evidence="1" id="KW-1133">Transmembrane helix</keyword>
<protein>
    <submittedName>
        <fullName evidence="2">Uncharacterized protein</fullName>
    </submittedName>
</protein>
<accession>A0ABV6X9Y2</accession>
<dbReference type="Proteomes" id="UP001592530">
    <property type="component" value="Unassembled WGS sequence"/>
</dbReference>
<feature type="transmembrane region" description="Helical" evidence="1">
    <location>
        <begin position="30"/>
        <end position="50"/>
    </location>
</feature>
<dbReference type="EMBL" id="JBHEZY010000016">
    <property type="protein sequence ID" value="MFC1435085.1"/>
    <property type="molecule type" value="Genomic_DNA"/>
</dbReference>
<proteinExistence type="predicted"/>
<reference evidence="2 3" key="1">
    <citation type="submission" date="2024-09" db="EMBL/GenBank/DDBJ databases">
        <authorList>
            <person name="Lee S.D."/>
        </authorList>
    </citation>
    <scope>NUCLEOTIDE SEQUENCE [LARGE SCALE GENOMIC DNA]</scope>
    <source>
        <strain evidence="2 3">N1-3</strain>
    </source>
</reference>
<name>A0ABV6X9Y2_9ACTN</name>
<organism evidence="2 3">
    <name type="scientific">Streptacidiphilus alkalitolerans</name>
    <dbReference type="NCBI Taxonomy" id="3342712"/>
    <lineage>
        <taxon>Bacteria</taxon>
        <taxon>Bacillati</taxon>
        <taxon>Actinomycetota</taxon>
        <taxon>Actinomycetes</taxon>
        <taxon>Kitasatosporales</taxon>
        <taxon>Streptomycetaceae</taxon>
        <taxon>Streptacidiphilus</taxon>
    </lineage>
</organism>
<comment type="caution">
    <text evidence="2">The sequence shown here is derived from an EMBL/GenBank/DDBJ whole genome shotgun (WGS) entry which is preliminary data.</text>
</comment>
<evidence type="ECO:0000256" key="1">
    <source>
        <dbReference type="SAM" id="Phobius"/>
    </source>
</evidence>
<gene>
    <name evidence="2" type="ORF">ACEZDB_31025</name>
</gene>
<evidence type="ECO:0000313" key="2">
    <source>
        <dbReference type="EMBL" id="MFC1435085.1"/>
    </source>
</evidence>
<keyword evidence="1" id="KW-0812">Transmembrane</keyword>
<sequence length="204" mass="21644">MNIRLAVHLAISMVLGLALALYGLFLAGPFGALLGLVLWFFVENLVKALLPVSYLSSAPGAQATSAMYRGWAPRLFASLGLYRSRNAAGDAARLAAGVRLGVLAFGNHDGSQTLGYLVLRRQQDGQTGAAWRRRGKQFSDRPIKGPLVPAVRPGREQQNSMQARMGFTVSVELGGSSYWVRSSDAELLGLVFPAASAPASAAAQ</sequence>
<dbReference type="RefSeq" id="WP_380557812.1">
    <property type="nucleotide sequence ID" value="NZ_JBHEZY010000016.1"/>
</dbReference>
<keyword evidence="1" id="KW-0472">Membrane</keyword>
<evidence type="ECO:0000313" key="3">
    <source>
        <dbReference type="Proteomes" id="UP001592530"/>
    </source>
</evidence>